<dbReference type="InterPro" id="IPR001214">
    <property type="entry name" value="SET_dom"/>
</dbReference>
<dbReference type="EMBL" id="JARKIB010000360">
    <property type="protein sequence ID" value="KAJ7712688.1"/>
    <property type="molecule type" value="Genomic_DNA"/>
</dbReference>
<dbReference type="InterPro" id="IPR053185">
    <property type="entry name" value="SET_domain_protein"/>
</dbReference>
<protein>
    <recommendedName>
        <fullName evidence="1">SET domain-containing protein</fullName>
    </recommendedName>
</protein>
<feature type="domain" description="SET" evidence="1">
    <location>
        <begin position="121"/>
        <end position="291"/>
    </location>
</feature>
<evidence type="ECO:0000313" key="3">
    <source>
        <dbReference type="Proteomes" id="UP001215598"/>
    </source>
</evidence>
<dbReference type="PROSITE" id="PS50280">
    <property type="entry name" value="SET"/>
    <property type="match status" value="1"/>
</dbReference>
<organism evidence="2 3">
    <name type="scientific">Mycena metata</name>
    <dbReference type="NCBI Taxonomy" id="1033252"/>
    <lineage>
        <taxon>Eukaryota</taxon>
        <taxon>Fungi</taxon>
        <taxon>Dikarya</taxon>
        <taxon>Basidiomycota</taxon>
        <taxon>Agaricomycotina</taxon>
        <taxon>Agaricomycetes</taxon>
        <taxon>Agaricomycetidae</taxon>
        <taxon>Agaricales</taxon>
        <taxon>Marasmiineae</taxon>
        <taxon>Mycenaceae</taxon>
        <taxon>Mycena</taxon>
    </lineage>
</organism>
<keyword evidence="3" id="KW-1185">Reference proteome</keyword>
<dbReference type="SUPFAM" id="SSF82199">
    <property type="entry name" value="SET domain"/>
    <property type="match status" value="1"/>
</dbReference>
<evidence type="ECO:0000259" key="1">
    <source>
        <dbReference type="PROSITE" id="PS50280"/>
    </source>
</evidence>
<dbReference type="PANTHER" id="PTHR47332">
    <property type="entry name" value="SET DOMAIN-CONTAINING PROTEIN 5"/>
    <property type="match status" value="1"/>
</dbReference>
<dbReference type="Gene3D" id="2.170.270.10">
    <property type="entry name" value="SET domain"/>
    <property type="match status" value="1"/>
</dbReference>
<dbReference type="AlphaFoldDB" id="A0AAD7ME43"/>
<dbReference type="InterPro" id="IPR046341">
    <property type="entry name" value="SET_dom_sf"/>
</dbReference>
<dbReference type="CDD" id="cd20071">
    <property type="entry name" value="SET_SMYD"/>
    <property type="match status" value="1"/>
</dbReference>
<dbReference type="Proteomes" id="UP001215598">
    <property type="component" value="Unassembled WGS sequence"/>
</dbReference>
<comment type="caution">
    <text evidence="2">The sequence shown here is derived from an EMBL/GenBank/DDBJ whole genome shotgun (WGS) entry which is preliminary data.</text>
</comment>
<sequence length="461" mass="50465">MKRSVLKNSKAKASTGTVAESPLLALDATVAQALPLARFPIGKVDKVDVSLPEGYHEPSLKYVERDARHGSLQTAMTYTTVPNPFNCANFSSEPVSECFFFPGSKEVLMNLPNYPQPLVRPKTTSFRMIDVPGKGKGLFSTRALKAGDLILTERPLLVCARAVVILRPPNFSDAQYSQYSLDHLEKVTEIAVGRMRPEAKAAFIALANCHMEDGSGPLFGVVRTNGLSLGGLRPGVRGEMGTYNATCKDISRLNHSCFPNTASRFDMASFSYSLYAVRDIADGEELTYQYTAVGVPAAERKKALAPYGFVCTCTACTDAATSDARRSNIAAFNANLIEARASDEFLGKLLVKCRAQLELVEQEGLESLRIYWILLRALMDVHIWRGQAKDASAYAGKLNKMPTSSRITMNSSTPTDTRNTKRGEKSIAVSLKRTGRTALISCFILFAMYTSEYCNYCSISV</sequence>
<gene>
    <name evidence="2" type="ORF">B0H16DRAFT_1899862</name>
</gene>
<accession>A0AAD7ME43</accession>
<reference evidence="2" key="1">
    <citation type="submission" date="2023-03" db="EMBL/GenBank/DDBJ databases">
        <title>Massive genome expansion in bonnet fungi (Mycena s.s.) driven by repeated elements and novel gene families across ecological guilds.</title>
        <authorList>
            <consortium name="Lawrence Berkeley National Laboratory"/>
            <person name="Harder C.B."/>
            <person name="Miyauchi S."/>
            <person name="Viragh M."/>
            <person name="Kuo A."/>
            <person name="Thoen E."/>
            <person name="Andreopoulos B."/>
            <person name="Lu D."/>
            <person name="Skrede I."/>
            <person name="Drula E."/>
            <person name="Henrissat B."/>
            <person name="Morin E."/>
            <person name="Kohler A."/>
            <person name="Barry K."/>
            <person name="LaButti K."/>
            <person name="Morin E."/>
            <person name="Salamov A."/>
            <person name="Lipzen A."/>
            <person name="Mereny Z."/>
            <person name="Hegedus B."/>
            <person name="Baldrian P."/>
            <person name="Stursova M."/>
            <person name="Weitz H."/>
            <person name="Taylor A."/>
            <person name="Grigoriev I.V."/>
            <person name="Nagy L.G."/>
            <person name="Martin F."/>
            <person name="Kauserud H."/>
        </authorList>
    </citation>
    <scope>NUCLEOTIDE SEQUENCE</scope>
    <source>
        <strain evidence="2">CBHHK182m</strain>
    </source>
</reference>
<dbReference type="SMART" id="SM00317">
    <property type="entry name" value="SET"/>
    <property type="match status" value="1"/>
</dbReference>
<evidence type="ECO:0000313" key="2">
    <source>
        <dbReference type="EMBL" id="KAJ7712688.1"/>
    </source>
</evidence>
<proteinExistence type="predicted"/>
<dbReference type="Pfam" id="PF00856">
    <property type="entry name" value="SET"/>
    <property type="match status" value="1"/>
</dbReference>
<dbReference type="PANTHER" id="PTHR47332:SF4">
    <property type="entry name" value="SET DOMAIN-CONTAINING PROTEIN 5"/>
    <property type="match status" value="1"/>
</dbReference>
<name>A0AAD7ME43_9AGAR</name>